<keyword evidence="3" id="KW-1185">Reference proteome</keyword>
<dbReference type="InterPro" id="IPR046528">
    <property type="entry name" value="DUF6593"/>
</dbReference>
<comment type="caution">
    <text evidence="2">The sequence shown here is derived from an EMBL/GenBank/DDBJ whole genome shotgun (WGS) entry which is preliminary data.</text>
</comment>
<dbReference type="EMBL" id="SFCI01001294">
    <property type="protein sequence ID" value="TFY76173.1"/>
    <property type="molecule type" value="Genomic_DNA"/>
</dbReference>
<evidence type="ECO:0000259" key="1">
    <source>
        <dbReference type="Pfam" id="PF20236"/>
    </source>
</evidence>
<feature type="domain" description="DUF6593" evidence="1">
    <location>
        <begin position="18"/>
        <end position="178"/>
    </location>
</feature>
<proteinExistence type="predicted"/>
<gene>
    <name evidence="2" type="ORF">EWM64_g7839</name>
</gene>
<evidence type="ECO:0000313" key="3">
    <source>
        <dbReference type="Proteomes" id="UP000298061"/>
    </source>
</evidence>
<accession>A0A4Y9ZQ71</accession>
<dbReference type="OrthoDB" id="2798132at2759"/>
<dbReference type="Pfam" id="PF20236">
    <property type="entry name" value="DUF6593"/>
    <property type="match status" value="1"/>
</dbReference>
<name>A0A4Y9ZQ71_9AGAM</name>
<reference evidence="2 3" key="1">
    <citation type="submission" date="2019-02" db="EMBL/GenBank/DDBJ databases">
        <title>Genome sequencing of the rare red list fungi Hericium alpestre (H. flagellum).</title>
        <authorList>
            <person name="Buettner E."/>
            <person name="Kellner H."/>
        </authorList>
    </citation>
    <scope>NUCLEOTIDE SEQUENCE [LARGE SCALE GENOMIC DNA]</scope>
    <source>
        <strain evidence="2 3">DSM 108284</strain>
    </source>
</reference>
<organism evidence="2 3">
    <name type="scientific">Hericium alpestre</name>
    <dbReference type="NCBI Taxonomy" id="135208"/>
    <lineage>
        <taxon>Eukaryota</taxon>
        <taxon>Fungi</taxon>
        <taxon>Dikarya</taxon>
        <taxon>Basidiomycota</taxon>
        <taxon>Agaricomycotina</taxon>
        <taxon>Agaricomycetes</taxon>
        <taxon>Russulales</taxon>
        <taxon>Hericiaceae</taxon>
        <taxon>Hericium</taxon>
    </lineage>
</organism>
<protein>
    <recommendedName>
        <fullName evidence="1">DUF6593 domain-containing protein</fullName>
    </recommendedName>
</protein>
<dbReference type="Proteomes" id="UP000298061">
    <property type="component" value="Unassembled WGS sequence"/>
</dbReference>
<sequence>MAPPRKPEPLHRMEFWTNSLRNTTIAVDNDAFYYEVVTRYWHPRLTKIFKLDKETREMNLIAELERPEGKEACVRFGGEHGRWIGEEEFLRWDKEKRGGTFVGGEGVEYRWKSHHRRLQLVRADDQEKSPLAKFHTYRRHFFLFRMSKHAFLEVKSEAIEAMDRLIMSYLLVERKRRETAMLRVERS</sequence>
<evidence type="ECO:0000313" key="2">
    <source>
        <dbReference type="EMBL" id="TFY76173.1"/>
    </source>
</evidence>
<dbReference type="AlphaFoldDB" id="A0A4Y9ZQ71"/>